<comment type="similarity">
    <text evidence="2">Belongs to the eukaryotic/archaeal RNase P protein component 1 family.</text>
</comment>
<dbReference type="GO" id="GO:0033204">
    <property type="term" value="F:ribonuclease P RNA binding"/>
    <property type="evidence" value="ECO:0007669"/>
    <property type="project" value="InterPro"/>
</dbReference>
<evidence type="ECO:0000313" key="5">
    <source>
        <dbReference type="Proteomes" id="UP000243876"/>
    </source>
</evidence>
<dbReference type="InterPro" id="IPR023534">
    <property type="entry name" value="Rof/RNase_P-like"/>
</dbReference>
<dbReference type="Pfam" id="PF01868">
    <property type="entry name" value="RNase_P-MRP_p29"/>
    <property type="match status" value="1"/>
</dbReference>
<dbReference type="OrthoDB" id="124041at2759"/>
<evidence type="ECO:0000256" key="1">
    <source>
        <dbReference type="ARBA" id="ARBA00004123"/>
    </source>
</evidence>
<dbReference type="GO" id="GO:0030677">
    <property type="term" value="C:ribonuclease P complex"/>
    <property type="evidence" value="ECO:0007669"/>
    <property type="project" value="InterPro"/>
</dbReference>
<dbReference type="InterPro" id="IPR036980">
    <property type="entry name" value="RNase_P/MRP_Rpp29_sf"/>
</dbReference>
<feature type="compositionally biased region" description="Polar residues" evidence="3">
    <location>
        <begin position="10"/>
        <end position="25"/>
    </location>
</feature>
<dbReference type="InterPro" id="IPR002730">
    <property type="entry name" value="Rpp29/RNP1"/>
</dbReference>
<comment type="subcellular location">
    <subcellularLocation>
        <location evidence="1">Nucleus</location>
    </subcellularLocation>
</comment>
<dbReference type="SMART" id="SM00538">
    <property type="entry name" value="POP4"/>
    <property type="match status" value="1"/>
</dbReference>
<dbReference type="PANTHER" id="PTHR13348">
    <property type="entry name" value="RIBONUCLEASE P SUBUNIT P29"/>
    <property type="match status" value="1"/>
</dbReference>
<dbReference type="GO" id="GO:0000172">
    <property type="term" value="C:ribonuclease MRP complex"/>
    <property type="evidence" value="ECO:0007669"/>
    <property type="project" value="InterPro"/>
</dbReference>
<dbReference type="Gene3D" id="2.30.30.210">
    <property type="entry name" value="Ribonuclease P/MRP, subunit p29"/>
    <property type="match status" value="1"/>
</dbReference>
<evidence type="ECO:0000313" key="4">
    <source>
        <dbReference type="EMBL" id="CEQ41503.1"/>
    </source>
</evidence>
<dbReference type="SUPFAM" id="SSF101744">
    <property type="entry name" value="Rof/RNase P subunit-like"/>
    <property type="match status" value="1"/>
</dbReference>
<name>A0A0D6ENX9_SPOSA</name>
<dbReference type="EMBL" id="CENE01000015">
    <property type="protein sequence ID" value="CEQ41503.1"/>
    <property type="molecule type" value="Genomic_DNA"/>
</dbReference>
<dbReference type="GO" id="GO:0005634">
    <property type="term" value="C:nucleus"/>
    <property type="evidence" value="ECO:0007669"/>
    <property type="project" value="UniProtKB-SubCell"/>
</dbReference>
<accession>A0A0D6ENX9</accession>
<dbReference type="InterPro" id="IPR016848">
    <property type="entry name" value="RNase_P/MRP_Rpp29-subunit"/>
</dbReference>
<dbReference type="GO" id="GO:0006364">
    <property type="term" value="P:rRNA processing"/>
    <property type="evidence" value="ECO:0007669"/>
    <property type="project" value="TreeGrafter"/>
</dbReference>
<reference evidence="5" key="1">
    <citation type="submission" date="2015-02" db="EMBL/GenBank/DDBJ databases">
        <authorList>
            <person name="Gon?alves P."/>
        </authorList>
    </citation>
    <scope>NUCLEOTIDE SEQUENCE [LARGE SCALE GENOMIC DNA]</scope>
</reference>
<feature type="region of interest" description="Disordered" evidence="3">
    <location>
        <begin position="1"/>
        <end position="39"/>
    </location>
</feature>
<evidence type="ECO:0000256" key="3">
    <source>
        <dbReference type="SAM" id="MobiDB-lite"/>
    </source>
</evidence>
<protein>
    <submittedName>
        <fullName evidence="4">SPOSA6832_03238-mRNA-1:cds</fullName>
    </submittedName>
</protein>
<proteinExistence type="inferred from homology"/>
<dbReference type="AlphaFoldDB" id="A0A0D6ENX9"/>
<dbReference type="Proteomes" id="UP000243876">
    <property type="component" value="Unassembled WGS sequence"/>
</dbReference>
<dbReference type="PANTHER" id="PTHR13348:SF0">
    <property type="entry name" value="RIBONUCLEASE P PROTEIN SUBUNIT P29"/>
    <property type="match status" value="1"/>
</dbReference>
<keyword evidence="5" id="KW-1185">Reference proteome</keyword>
<gene>
    <name evidence="4" type="primary">SPOSA6832_03238</name>
</gene>
<dbReference type="GO" id="GO:0001682">
    <property type="term" value="P:tRNA 5'-leader removal"/>
    <property type="evidence" value="ECO:0007669"/>
    <property type="project" value="InterPro"/>
</dbReference>
<evidence type="ECO:0000256" key="2">
    <source>
        <dbReference type="ARBA" id="ARBA00006181"/>
    </source>
</evidence>
<sequence>MTQAPAVGGASTSRANPAPQQQQRHSGWDPYAVLPPSIKRKLDPRDNLAVQPYLQSLAIPADVAEERVAAKYLQLDPPLGKLSDWRKAELATKDKEREKKRAKRAKEGDCGLMGRRKRAARGHHAVAAVSYAAVLPVHHLWLGYMAELLGLPIAIPPLPPSATTAPSTPAPGSVTSTLLPTYPSRHEPVPADAQDLQINVVNLQTKLVKAEFVGCILSVKRAKNPSLVGLKGIVLHETQGTFKLVTPASQIKVVAKQGSVFTLAVPLRPSTSTSPPTARELQLDLFGGSFAHRSAERVGRKWKAGTSAGGVEL</sequence>
<organism evidence="4 5">
    <name type="scientific">Sporidiobolus salmonicolor</name>
    <name type="common">Yeast-like fungus</name>
    <name type="synonym">Sporobolomyces salmonicolor</name>
    <dbReference type="NCBI Taxonomy" id="5005"/>
    <lineage>
        <taxon>Eukaryota</taxon>
        <taxon>Fungi</taxon>
        <taxon>Dikarya</taxon>
        <taxon>Basidiomycota</taxon>
        <taxon>Pucciniomycotina</taxon>
        <taxon>Microbotryomycetes</taxon>
        <taxon>Sporidiobolales</taxon>
        <taxon>Sporidiobolaceae</taxon>
        <taxon>Sporobolomyces</taxon>
    </lineage>
</organism>